<gene>
    <name evidence="2" type="ORF">PV09_06808</name>
</gene>
<evidence type="ECO:0000256" key="1">
    <source>
        <dbReference type="SAM" id="MobiDB-lite"/>
    </source>
</evidence>
<dbReference type="GeneID" id="27314781"/>
<accession>A0A0D2A5H7</accession>
<protein>
    <submittedName>
        <fullName evidence="2">Uncharacterized protein</fullName>
    </submittedName>
</protein>
<feature type="compositionally biased region" description="Acidic residues" evidence="1">
    <location>
        <begin position="278"/>
        <end position="295"/>
    </location>
</feature>
<evidence type="ECO:0000313" key="3">
    <source>
        <dbReference type="Proteomes" id="UP000053259"/>
    </source>
</evidence>
<feature type="region of interest" description="Disordered" evidence="1">
    <location>
        <begin position="47"/>
        <end position="92"/>
    </location>
</feature>
<dbReference type="OrthoDB" id="3886346at2759"/>
<feature type="compositionally biased region" description="Basic and acidic residues" evidence="1">
    <location>
        <begin position="298"/>
        <end position="310"/>
    </location>
</feature>
<keyword evidence="3" id="KW-1185">Reference proteome</keyword>
<dbReference type="AlphaFoldDB" id="A0A0D2A5H7"/>
<dbReference type="RefSeq" id="XP_016211842.1">
    <property type="nucleotide sequence ID" value="XM_016360503.1"/>
</dbReference>
<feature type="compositionally biased region" description="Acidic residues" evidence="1">
    <location>
        <begin position="335"/>
        <end position="347"/>
    </location>
</feature>
<organism evidence="2 3">
    <name type="scientific">Verruconis gallopava</name>
    <dbReference type="NCBI Taxonomy" id="253628"/>
    <lineage>
        <taxon>Eukaryota</taxon>
        <taxon>Fungi</taxon>
        <taxon>Dikarya</taxon>
        <taxon>Ascomycota</taxon>
        <taxon>Pezizomycotina</taxon>
        <taxon>Dothideomycetes</taxon>
        <taxon>Pleosporomycetidae</taxon>
        <taxon>Venturiales</taxon>
        <taxon>Sympoventuriaceae</taxon>
        <taxon>Verruconis</taxon>
    </lineage>
</organism>
<dbReference type="EMBL" id="KN847552">
    <property type="protein sequence ID" value="KIW01973.1"/>
    <property type="molecule type" value="Genomic_DNA"/>
</dbReference>
<dbReference type="VEuPathDB" id="FungiDB:PV09_06808"/>
<name>A0A0D2A5H7_9PEZI</name>
<dbReference type="Proteomes" id="UP000053259">
    <property type="component" value="Unassembled WGS sequence"/>
</dbReference>
<feature type="region of interest" description="Disordered" evidence="1">
    <location>
        <begin position="270"/>
        <end position="362"/>
    </location>
</feature>
<dbReference type="HOGENOM" id="CLU_041458_1_0_1"/>
<evidence type="ECO:0000313" key="2">
    <source>
        <dbReference type="EMBL" id="KIW01973.1"/>
    </source>
</evidence>
<reference evidence="2 3" key="1">
    <citation type="submission" date="2015-01" db="EMBL/GenBank/DDBJ databases">
        <title>The Genome Sequence of Ochroconis gallopava CBS43764.</title>
        <authorList>
            <consortium name="The Broad Institute Genomics Platform"/>
            <person name="Cuomo C."/>
            <person name="de Hoog S."/>
            <person name="Gorbushina A."/>
            <person name="Stielow B."/>
            <person name="Teixiera M."/>
            <person name="Abouelleil A."/>
            <person name="Chapman S.B."/>
            <person name="Priest M."/>
            <person name="Young S.K."/>
            <person name="Wortman J."/>
            <person name="Nusbaum C."/>
            <person name="Birren B."/>
        </authorList>
    </citation>
    <scope>NUCLEOTIDE SEQUENCE [LARGE SCALE GENOMIC DNA]</scope>
    <source>
        <strain evidence="2 3">CBS 43764</strain>
    </source>
</reference>
<proteinExistence type="predicted"/>
<feature type="compositionally biased region" description="Polar residues" evidence="1">
    <location>
        <begin position="62"/>
        <end position="91"/>
    </location>
</feature>
<sequence>MTDARLCLQYLADNAPLWIKSLDELQARIQRRQIELARVAVPAVQKVKKTSSNESLRHSRPETSTPSTGLELTSAPQPHDGQQSNTANGQMITPCRKRKTASLLSAASGTHKYRSRAAVTVYYDSEVQDVFDRIVRNISTGRNNIRKSRLAERVANMANMHNTANQPPFSGENALPLLRTVRSASASLRPPPMAQLGAEVKSDTAVKRTDAREEADAALDKAQEFCEKGAHQFLRDGDCGEELAGARAAFEEVIAISNRELEELARKAAADAKRVEGEKEDEKEDEKKEEEEDGEMMQLERDGQEQDGKHKERAHLQSSSINQHPALIQAAGIIEADDDESDGDYDDPSLLPSPHFRLMART</sequence>